<evidence type="ECO:0000256" key="11">
    <source>
        <dbReference type="ARBA" id="ARBA00023236"/>
    </source>
</evidence>
<dbReference type="Pfam" id="PF18319">
    <property type="entry name" value="Zn_ribbon_PriA"/>
    <property type="match status" value="1"/>
</dbReference>
<keyword evidence="9 13" id="KW-0238">DNA-binding</keyword>
<feature type="domain" description="Helicase ATP-binding" evidence="14">
    <location>
        <begin position="273"/>
        <end position="439"/>
    </location>
</feature>
<evidence type="ECO:0000256" key="5">
    <source>
        <dbReference type="ARBA" id="ARBA00022801"/>
    </source>
</evidence>
<evidence type="ECO:0000256" key="3">
    <source>
        <dbReference type="ARBA" id="ARBA00022723"/>
    </source>
</evidence>
<dbReference type="PANTHER" id="PTHR30580">
    <property type="entry name" value="PRIMOSOMAL PROTEIN N"/>
    <property type="match status" value="1"/>
</dbReference>
<comment type="cofactor">
    <cofactor evidence="13">
        <name>Zn(2+)</name>
        <dbReference type="ChEBI" id="CHEBI:29105"/>
    </cofactor>
    <text evidence="13">Binds 2 zinc ions per subunit.</text>
</comment>
<dbReference type="Gene3D" id="3.40.1440.60">
    <property type="entry name" value="PriA, 3(prime) DNA-binding domain"/>
    <property type="match status" value="1"/>
</dbReference>
<dbReference type="Pfam" id="PF18074">
    <property type="entry name" value="PriA_C"/>
    <property type="match status" value="1"/>
</dbReference>
<accession>A0A3S4PX94</accession>
<evidence type="ECO:0000256" key="2">
    <source>
        <dbReference type="ARBA" id="ARBA00022705"/>
    </source>
</evidence>
<organism evidence="16 17">
    <name type="scientific">Streptococcus viridans</name>
    <dbReference type="NCBI Taxonomy" id="78535"/>
    <lineage>
        <taxon>Bacteria</taxon>
        <taxon>Bacillati</taxon>
        <taxon>Bacillota</taxon>
        <taxon>Bacilli</taxon>
        <taxon>Lactobacillales</taxon>
        <taxon>Streptococcaceae</taxon>
        <taxon>Streptococcus</taxon>
    </lineage>
</organism>
<keyword evidence="8 13" id="KW-0067">ATP-binding</keyword>
<dbReference type="InterPro" id="IPR042115">
    <property type="entry name" value="PriA_3primeBD_sf"/>
</dbReference>
<evidence type="ECO:0000313" key="17">
    <source>
        <dbReference type="Proteomes" id="UP000270025"/>
    </source>
</evidence>
<evidence type="ECO:0000256" key="13">
    <source>
        <dbReference type="HAMAP-Rule" id="MF_00983"/>
    </source>
</evidence>
<dbReference type="PROSITE" id="PS51194">
    <property type="entry name" value="HELICASE_CTER"/>
    <property type="match status" value="1"/>
</dbReference>
<feature type="binding site" evidence="13">
    <location>
        <position position="514"/>
    </location>
    <ligand>
        <name>Zn(2+)</name>
        <dbReference type="ChEBI" id="CHEBI:29105"/>
        <label>2</label>
    </ligand>
</feature>
<keyword evidence="4 13" id="KW-0547">Nucleotide-binding</keyword>
<evidence type="ECO:0000313" key="16">
    <source>
        <dbReference type="EMBL" id="VED66718.1"/>
    </source>
</evidence>
<dbReference type="NCBIfam" id="NF004068">
    <property type="entry name" value="PRK05580.1-5"/>
    <property type="match status" value="1"/>
</dbReference>
<feature type="binding site" evidence="13">
    <location>
        <position position="529"/>
    </location>
    <ligand>
        <name>Zn(2+)</name>
        <dbReference type="ChEBI" id="CHEBI:29105"/>
        <label>2</label>
    </ligand>
</feature>
<protein>
    <recommendedName>
        <fullName evidence="13">Replication restart protein PriA</fullName>
    </recommendedName>
    <alternativeName>
        <fullName evidence="13">ATP-dependent DNA helicase PriA</fullName>
        <ecNumber evidence="13">5.6.2.4</ecNumber>
    </alternativeName>
    <alternativeName>
        <fullName evidence="13">DNA 3'-5' helicase PriA</fullName>
    </alternativeName>
</protein>
<dbReference type="FunFam" id="3.40.50.300:FF:000489">
    <property type="entry name" value="Primosome assembly protein PriA"/>
    <property type="match status" value="1"/>
</dbReference>
<feature type="binding site" evidence="13">
    <location>
        <position position="532"/>
    </location>
    <ligand>
        <name>Zn(2+)</name>
        <dbReference type="ChEBI" id="CHEBI:29105"/>
        <label>2</label>
    </ligand>
</feature>
<dbReference type="GO" id="GO:0009432">
    <property type="term" value="P:SOS response"/>
    <property type="evidence" value="ECO:0007669"/>
    <property type="project" value="UniProtKB-KW"/>
</dbReference>
<dbReference type="EC" id="5.6.2.4" evidence="13"/>
<dbReference type="GO" id="GO:0003677">
    <property type="term" value="F:DNA binding"/>
    <property type="evidence" value="ECO:0007669"/>
    <property type="project" value="UniProtKB-UniRule"/>
</dbReference>
<dbReference type="SUPFAM" id="SSF52540">
    <property type="entry name" value="P-loop containing nucleoside triphosphate hydrolases"/>
    <property type="match status" value="2"/>
</dbReference>
<dbReference type="InterPro" id="IPR001650">
    <property type="entry name" value="Helicase_C-like"/>
</dbReference>
<dbReference type="EMBL" id="LR134266">
    <property type="protein sequence ID" value="VED66718.1"/>
    <property type="molecule type" value="Genomic_DNA"/>
</dbReference>
<dbReference type="PROSITE" id="PS51192">
    <property type="entry name" value="HELICASE_ATP_BIND_1"/>
    <property type="match status" value="1"/>
</dbReference>
<name>A0A3S4PX94_9STRE</name>
<dbReference type="SMART" id="SM00487">
    <property type="entry name" value="DEXDc"/>
    <property type="match status" value="1"/>
</dbReference>
<dbReference type="Pfam" id="PF17764">
    <property type="entry name" value="PriA_3primeBD"/>
    <property type="match status" value="1"/>
</dbReference>
<dbReference type="GO" id="GO:0006269">
    <property type="term" value="P:DNA replication, synthesis of primer"/>
    <property type="evidence" value="ECO:0007669"/>
    <property type="project" value="UniProtKB-KW"/>
</dbReference>
<evidence type="ECO:0000259" key="15">
    <source>
        <dbReference type="PROSITE" id="PS51194"/>
    </source>
</evidence>
<comment type="function">
    <text evidence="13">Initiates the restart of stalled replication forks, which reloads the replicative helicase on sites other than the origin of replication. Recognizes and binds to abandoned replication forks and remodels them to uncover a helicase loading site. Promotes assembly of the primosome at these replication forks.</text>
</comment>
<dbReference type="GO" id="GO:1990077">
    <property type="term" value="C:primosome complex"/>
    <property type="evidence" value="ECO:0007669"/>
    <property type="project" value="UniProtKB-UniRule"/>
</dbReference>
<evidence type="ECO:0000259" key="14">
    <source>
        <dbReference type="PROSITE" id="PS51192"/>
    </source>
</evidence>
<dbReference type="NCBIfam" id="NF004066">
    <property type="entry name" value="PRK05580.1-3"/>
    <property type="match status" value="1"/>
</dbReference>
<dbReference type="GO" id="GO:0006302">
    <property type="term" value="P:double-strand break repair"/>
    <property type="evidence" value="ECO:0007669"/>
    <property type="project" value="InterPro"/>
</dbReference>
<dbReference type="NCBIfam" id="TIGR00595">
    <property type="entry name" value="priA"/>
    <property type="match status" value="1"/>
</dbReference>
<dbReference type="Pfam" id="PF00271">
    <property type="entry name" value="Helicase_C"/>
    <property type="match status" value="1"/>
</dbReference>
<dbReference type="GO" id="GO:0006270">
    <property type="term" value="P:DNA replication initiation"/>
    <property type="evidence" value="ECO:0007669"/>
    <property type="project" value="TreeGrafter"/>
</dbReference>
<dbReference type="RefSeq" id="WP_126403851.1">
    <property type="nucleotide sequence ID" value="NZ_LR134266.1"/>
</dbReference>
<evidence type="ECO:0000256" key="7">
    <source>
        <dbReference type="ARBA" id="ARBA00022833"/>
    </source>
</evidence>
<dbReference type="FunFam" id="3.40.50.300:FF:002579">
    <property type="entry name" value="Primosomal protein N"/>
    <property type="match status" value="1"/>
</dbReference>
<evidence type="ECO:0000256" key="12">
    <source>
        <dbReference type="ARBA" id="ARBA00048988"/>
    </source>
</evidence>
<dbReference type="GO" id="GO:0043138">
    <property type="term" value="F:3'-5' DNA helicase activity"/>
    <property type="evidence" value="ECO:0007669"/>
    <property type="project" value="UniProtKB-EC"/>
</dbReference>
<dbReference type="Proteomes" id="UP000270025">
    <property type="component" value="Chromosome"/>
</dbReference>
<keyword evidence="10 13" id="KW-0413">Isomerase</keyword>
<dbReference type="CDD" id="cd18804">
    <property type="entry name" value="SF2_C_priA"/>
    <property type="match status" value="1"/>
</dbReference>
<feature type="binding site" evidence="13">
    <location>
        <position position="505"/>
    </location>
    <ligand>
        <name>Zn(2+)</name>
        <dbReference type="ChEBI" id="CHEBI:29105"/>
        <label>1</label>
    </ligand>
</feature>
<reference evidence="16 17" key="1">
    <citation type="submission" date="2018-12" db="EMBL/GenBank/DDBJ databases">
        <authorList>
            <consortium name="Pathogen Informatics"/>
        </authorList>
    </citation>
    <scope>NUCLEOTIDE SEQUENCE [LARGE SCALE GENOMIC DNA]</scope>
    <source>
        <strain evidence="16 17">NCTC3166</strain>
    </source>
</reference>
<evidence type="ECO:0000256" key="8">
    <source>
        <dbReference type="ARBA" id="ARBA00022840"/>
    </source>
</evidence>
<feature type="binding site" evidence="13">
    <location>
        <position position="545"/>
    </location>
    <ligand>
        <name>Zn(2+)</name>
        <dbReference type="ChEBI" id="CHEBI:29105"/>
        <label>1</label>
    </ligand>
</feature>
<dbReference type="SMART" id="SM00490">
    <property type="entry name" value="HELICc"/>
    <property type="match status" value="1"/>
</dbReference>
<dbReference type="GO" id="GO:0005524">
    <property type="term" value="F:ATP binding"/>
    <property type="evidence" value="ECO:0007669"/>
    <property type="project" value="UniProtKB-UniRule"/>
</dbReference>
<dbReference type="Pfam" id="PF04851">
    <property type="entry name" value="ResIII"/>
    <property type="match status" value="1"/>
</dbReference>
<keyword evidence="6 13" id="KW-0347">Helicase</keyword>
<keyword evidence="7 13" id="KW-0862">Zinc</keyword>
<evidence type="ECO:0000256" key="9">
    <source>
        <dbReference type="ARBA" id="ARBA00023125"/>
    </source>
</evidence>
<keyword evidence="3 13" id="KW-0479">Metal-binding</keyword>
<feature type="domain" description="Helicase C-terminal" evidence="15">
    <location>
        <begin position="537"/>
        <end position="691"/>
    </location>
</feature>
<dbReference type="CDD" id="cd17929">
    <property type="entry name" value="DEXHc_priA"/>
    <property type="match status" value="1"/>
</dbReference>
<sequence>MFAQVIVDVPLMQTDKPYSYRVPEEFSPFLEKGMRVHVPFGKGNRLIQGIVVDLEETTLATQDQELKSIVEVLDYQPVLGEEQFWLADQLRKTVFAYKITLLKAMLPSVLNSSYDKILHPTELLPPEDREDIFGTATSLAFSSLDIDAQARMMRLTRKGELEVEYQAVDRKHIKTEKWYRVNHHLLENLEIAKNAKKRLALREFVQGQEVEAPLSDLLAEFSRPVVNYFIDQGALIIFEKEVNRAAAYFKDKESTEALVLNAEQERAVQAVTRQIGQDSKPFLLEGVTGSGKTEVYLQIIQEVLEKGKTAIMLVPEISLTPQVTDRFISRFGDRVAILHSGLSNGEKYDEWRRVERGEAQVVVGARSAIFAPLKNLGAIIIDEEHEATYKQDSNPRYHAREVALLRAQYHQAVLVLGSATPSLETRARAGKGVYEFLQLTQRANPLARIPEVEVIDFRDYIGQQESGTYTPKLLEAIAERLQRKEQVVLMLNRRGYSSFVMCRECGQVDTCPNCDISLTLHMDTKTMDCHYCNYHKAIPTVCPNCQSRSIRYYGTGTQKAYDELQEIFPEARILRMDVDTTRKKGSHEALLDQFGQGQADILLGTQMIAKGLDFPNVTLVGVLNADTALNLPDFRSSERTFQLLTQVAGRAGRADKEGQVLIQTYNPHHYAIEYAKRQDYEGFYAYEMKVRHQLGYPPYYYTVGLTLSHKQEEVVVKKAYQVMDLLKAGLSDQVQILGPTPKPIARTHNLFHYQILLKYRFEDQLPQVLNQILDYTQERENQDLRVSIDNEPQSFM</sequence>
<dbReference type="InterPro" id="IPR005259">
    <property type="entry name" value="PriA"/>
</dbReference>
<feature type="binding site" evidence="13">
    <location>
        <position position="502"/>
    </location>
    <ligand>
        <name>Zn(2+)</name>
        <dbReference type="ChEBI" id="CHEBI:29105"/>
        <label>1</label>
    </ligand>
</feature>
<dbReference type="HAMAP" id="MF_00983">
    <property type="entry name" value="PriA"/>
    <property type="match status" value="1"/>
</dbReference>
<dbReference type="InterPro" id="IPR006935">
    <property type="entry name" value="Helicase/UvrB_N"/>
</dbReference>
<dbReference type="GO" id="GO:0008270">
    <property type="term" value="F:zinc ion binding"/>
    <property type="evidence" value="ECO:0007669"/>
    <property type="project" value="UniProtKB-UniRule"/>
</dbReference>
<keyword evidence="11" id="KW-0227">DNA damage</keyword>
<dbReference type="InterPro" id="IPR041222">
    <property type="entry name" value="PriA_3primeBD"/>
</dbReference>
<gene>
    <name evidence="13 16" type="primary">priA</name>
    <name evidence="16" type="ORF">NCTC3166_00514</name>
</gene>
<comment type="catalytic activity">
    <reaction evidence="13">
        <text>Couples ATP hydrolysis with the unwinding of duplex DNA by translocating in the 3'-5' direction.</text>
        <dbReference type="EC" id="5.6.2.4"/>
    </reaction>
</comment>
<dbReference type="InterPro" id="IPR041236">
    <property type="entry name" value="PriA_C"/>
</dbReference>
<dbReference type="InterPro" id="IPR040498">
    <property type="entry name" value="PriA_CRR"/>
</dbReference>
<keyword evidence="11" id="KW-0742">SOS response</keyword>
<dbReference type="AlphaFoldDB" id="A0A3S4PX94"/>
<dbReference type="GO" id="GO:0006310">
    <property type="term" value="P:DNA recombination"/>
    <property type="evidence" value="ECO:0007669"/>
    <property type="project" value="InterPro"/>
</dbReference>
<keyword evidence="17" id="KW-1185">Reference proteome</keyword>
<comment type="subunit">
    <text evidence="13">Component of the replication restart primosome.</text>
</comment>
<dbReference type="KEGG" id="svf:NCTC3166_00514"/>
<evidence type="ECO:0000256" key="10">
    <source>
        <dbReference type="ARBA" id="ARBA00023235"/>
    </source>
</evidence>
<dbReference type="PANTHER" id="PTHR30580:SF0">
    <property type="entry name" value="PRIMOSOMAL PROTEIN N"/>
    <property type="match status" value="1"/>
</dbReference>
<dbReference type="GO" id="GO:0016887">
    <property type="term" value="F:ATP hydrolysis activity"/>
    <property type="evidence" value="ECO:0007669"/>
    <property type="project" value="RHEA"/>
</dbReference>
<evidence type="ECO:0000256" key="4">
    <source>
        <dbReference type="ARBA" id="ARBA00022741"/>
    </source>
</evidence>
<feature type="binding site" evidence="13">
    <location>
        <position position="511"/>
    </location>
    <ligand>
        <name>Zn(2+)</name>
        <dbReference type="ChEBI" id="CHEBI:29105"/>
        <label>2</label>
    </ligand>
</feature>
<proteinExistence type="inferred from homology"/>
<dbReference type="Gene3D" id="3.40.50.300">
    <property type="entry name" value="P-loop containing nucleotide triphosphate hydrolases"/>
    <property type="match status" value="2"/>
</dbReference>
<evidence type="ECO:0000256" key="6">
    <source>
        <dbReference type="ARBA" id="ARBA00022806"/>
    </source>
</evidence>
<dbReference type="InterPro" id="IPR027417">
    <property type="entry name" value="P-loop_NTPase"/>
</dbReference>
<keyword evidence="1 13" id="KW-0639">Primosome</keyword>
<comment type="catalytic activity">
    <reaction evidence="12 13">
        <text>ATP + H2O = ADP + phosphate + H(+)</text>
        <dbReference type="Rhea" id="RHEA:13065"/>
        <dbReference type="ChEBI" id="CHEBI:15377"/>
        <dbReference type="ChEBI" id="CHEBI:15378"/>
        <dbReference type="ChEBI" id="CHEBI:30616"/>
        <dbReference type="ChEBI" id="CHEBI:43474"/>
        <dbReference type="ChEBI" id="CHEBI:456216"/>
        <dbReference type="EC" id="5.6.2.4"/>
    </reaction>
</comment>
<comment type="similarity">
    <text evidence="13">Belongs to the helicase family. PriA subfamily.</text>
</comment>
<keyword evidence="2 13" id="KW-0235">DNA replication</keyword>
<dbReference type="FunFam" id="3.40.1440.60:FF:000001">
    <property type="entry name" value="Primosomal protein N"/>
    <property type="match status" value="1"/>
</dbReference>
<evidence type="ECO:0000256" key="1">
    <source>
        <dbReference type="ARBA" id="ARBA00022515"/>
    </source>
</evidence>
<dbReference type="InterPro" id="IPR014001">
    <property type="entry name" value="Helicase_ATP-bd"/>
</dbReference>
<keyword evidence="5 13" id="KW-0378">Hydrolase</keyword>
<feature type="binding site" evidence="13">
    <location>
        <position position="542"/>
    </location>
    <ligand>
        <name>Zn(2+)</name>
        <dbReference type="ChEBI" id="CHEBI:29105"/>
        <label>1</label>
    </ligand>
</feature>